<gene>
    <name evidence="2" type="ORF">PMIN01_08066</name>
</gene>
<sequence length="812" mass="93353">MSGNTDMGGVHADPEVAEFCDLVSWDPQEPWEGNAAFKLYAQACAKAFLPEGQSFEAWSETATIEDFFEQVYAMQILPPELKKTTEMTDSKRKDLWQESARKQFESECEKNVLPLVYEAVEEDAHKWNLPIPSTSDRTSQEYQDFMKKAAKRKAYELYGYLSEVEAAEFEFRSGDKSSRIEQVGESLLDLMTTEESFSIVWYERPLRMNDAQWVEEKKRKIKKSQEEDEEQEGRKTEEEKEQERLQQEEDERETARAHALENKSDEVIEPRTITDPAVRKLYSTAVMILSYWWDHGVQKDDLSKLATLNERVKFAVSDTDYIPIAPSSLEFWVERVRVHLREFKQASGQQKYQKTLELAKDVVKLSNILRAYGFDWKIIANRNIQWEVLKILYTTEVEEVRKRRDALVKSIFEPYEEQKEFLEKFKFMLTIVKGAMDHKSPSALRVAIETLSQANQHEAPEINTGLGLKREDHCFPIGHLETIIDHGCDGPMVEAELRKLAVKLDMLGIPVDGLVAEFALSPPERQLIEKELLGLVANKEKTPEVQASYPQLTFGGATLLYEWCTDKKTVAWGKHNGLFFINQYGPDTAPIFRKENRPMPGYQDSRYENGLPPHEETSNGDNRIGNIKEKGSSTRKLYRSRDHIYTIYGVAFAEDPKRYPDNKYAYLTEHTKGDRRDSVYVLVGWDRYLNGTDIEKRWEPASEIRQRMPNDDADEWIMEQAVLNQHRFETFYKVAENPQLLSMQGAGSPTRTRGGRTESAASDGDGSRSVVPAGRSTRSGRPAQAEGAISGAELEILRNIMQRLEVSRDSDR</sequence>
<proteinExistence type="predicted"/>
<evidence type="ECO:0000313" key="2">
    <source>
        <dbReference type="EMBL" id="KAF9733723.1"/>
    </source>
</evidence>
<dbReference type="OrthoDB" id="5430573at2759"/>
<name>A0A9P6GEQ8_9PLEO</name>
<feature type="region of interest" description="Disordered" evidence="1">
    <location>
        <begin position="220"/>
        <end position="268"/>
    </location>
</feature>
<evidence type="ECO:0000313" key="3">
    <source>
        <dbReference type="Proteomes" id="UP000756921"/>
    </source>
</evidence>
<comment type="caution">
    <text evidence="2">The sequence shown here is derived from an EMBL/GenBank/DDBJ whole genome shotgun (WGS) entry which is preliminary data.</text>
</comment>
<feature type="region of interest" description="Disordered" evidence="1">
    <location>
        <begin position="742"/>
        <end position="788"/>
    </location>
</feature>
<reference evidence="2" key="1">
    <citation type="journal article" date="2020" name="Mol. Plant Microbe Interact.">
        <title>Genome Sequence of the Biocontrol Agent Coniothyrium minitans strain Conio (IMI 134523).</title>
        <authorList>
            <person name="Patel D."/>
            <person name="Shittu T.A."/>
            <person name="Baroncelli R."/>
            <person name="Muthumeenakshi S."/>
            <person name="Osborne T.H."/>
            <person name="Janganan T.K."/>
            <person name="Sreenivasaprasad S."/>
        </authorList>
    </citation>
    <scope>NUCLEOTIDE SEQUENCE</scope>
    <source>
        <strain evidence="2">Conio</strain>
    </source>
</reference>
<dbReference type="EMBL" id="WJXW01000008">
    <property type="protein sequence ID" value="KAF9733723.1"/>
    <property type="molecule type" value="Genomic_DNA"/>
</dbReference>
<feature type="compositionally biased region" description="Basic and acidic residues" evidence="1">
    <location>
        <begin position="232"/>
        <end position="268"/>
    </location>
</feature>
<keyword evidence="3" id="KW-1185">Reference proteome</keyword>
<accession>A0A9P6GEQ8</accession>
<evidence type="ECO:0000256" key="1">
    <source>
        <dbReference type="SAM" id="MobiDB-lite"/>
    </source>
</evidence>
<dbReference type="Proteomes" id="UP000756921">
    <property type="component" value="Unassembled WGS sequence"/>
</dbReference>
<protein>
    <submittedName>
        <fullName evidence="2">Uncharacterized protein</fullName>
    </submittedName>
</protein>
<organism evidence="2 3">
    <name type="scientific">Paraphaeosphaeria minitans</name>
    <dbReference type="NCBI Taxonomy" id="565426"/>
    <lineage>
        <taxon>Eukaryota</taxon>
        <taxon>Fungi</taxon>
        <taxon>Dikarya</taxon>
        <taxon>Ascomycota</taxon>
        <taxon>Pezizomycotina</taxon>
        <taxon>Dothideomycetes</taxon>
        <taxon>Pleosporomycetidae</taxon>
        <taxon>Pleosporales</taxon>
        <taxon>Massarineae</taxon>
        <taxon>Didymosphaeriaceae</taxon>
        <taxon>Paraphaeosphaeria</taxon>
    </lineage>
</organism>
<dbReference type="AlphaFoldDB" id="A0A9P6GEQ8"/>
<feature type="region of interest" description="Disordered" evidence="1">
    <location>
        <begin position="603"/>
        <end position="634"/>
    </location>
</feature>
<feature type="compositionally biased region" description="Polar residues" evidence="1">
    <location>
        <begin position="742"/>
        <end position="751"/>
    </location>
</feature>